<dbReference type="AlphaFoldDB" id="A0A7E4VIX8"/>
<evidence type="ECO:0000313" key="2">
    <source>
        <dbReference type="WBParaSite" id="Pan_g21374.t1"/>
    </source>
</evidence>
<reference evidence="2" key="2">
    <citation type="submission" date="2020-10" db="UniProtKB">
        <authorList>
            <consortium name="WormBaseParasite"/>
        </authorList>
    </citation>
    <scope>IDENTIFICATION</scope>
</reference>
<reference evidence="1" key="1">
    <citation type="journal article" date="2013" name="Genetics">
        <title>The draft genome and transcriptome of Panagrellus redivivus are shaped by the harsh demands of a free-living lifestyle.</title>
        <authorList>
            <person name="Srinivasan J."/>
            <person name="Dillman A.R."/>
            <person name="Macchietto M.G."/>
            <person name="Heikkinen L."/>
            <person name="Lakso M."/>
            <person name="Fracchia K.M."/>
            <person name="Antoshechkin I."/>
            <person name="Mortazavi A."/>
            <person name="Wong G."/>
            <person name="Sternberg P.W."/>
        </authorList>
    </citation>
    <scope>NUCLEOTIDE SEQUENCE [LARGE SCALE GENOMIC DNA]</scope>
    <source>
        <strain evidence="1">MT8872</strain>
    </source>
</reference>
<sequence length="74" mass="8093">MSPATRTYDTVTFVAFRGCVVDSVPTSSLRGFKGASEPAQRCLKTIMDASFGLDLMEDARILALATLLLHIDYH</sequence>
<dbReference type="Proteomes" id="UP000492821">
    <property type="component" value="Unassembled WGS sequence"/>
</dbReference>
<proteinExistence type="predicted"/>
<organism evidence="1 2">
    <name type="scientific">Panagrellus redivivus</name>
    <name type="common">Microworm</name>
    <dbReference type="NCBI Taxonomy" id="6233"/>
    <lineage>
        <taxon>Eukaryota</taxon>
        <taxon>Metazoa</taxon>
        <taxon>Ecdysozoa</taxon>
        <taxon>Nematoda</taxon>
        <taxon>Chromadorea</taxon>
        <taxon>Rhabditida</taxon>
        <taxon>Tylenchina</taxon>
        <taxon>Panagrolaimomorpha</taxon>
        <taxon>Panagrolaimoidea</taxon>
        <taxon>Panagrolaimidae</taxon>
        <taxon>Panagrellus</taxon>
    </lineage>
</organism>
<dbReference type="WBParaSite" id="Pan_g21374.t1">
    <property type="protein sequence ID" value="Pan_g21374.t1"/>
    <property type="gene ID" value="Pan_g21374"/>
</dbReference>
<keyword evidence="1" id="KW-1185">Reference proteome</keyword>
<evidence type="ECO:0000313" key="1">
    <source>
        <dbReference type="Proteomes" id="UP000492821"/>
    </source>
</evidence>
<accession>A0A7E4VIX8</accession>
<protein>
    <submittedName>
        <fullName evidence="2">Phospholipid scramblase</fullName>
    </submittedName>
</protein>
<name>A0A7E4VIX8_PANRE</name>